<evidence type="ECO:0000256" key="8">
    <source>
        <dbReference type="SAM" id="Phobius"/>
    </source>
</evidence>
<evidence type="ECO:0000256" key="7">
    <source>
        <dbReference type="SAM" id="MobiDB-lite"/>
    </source>
</evidence>
<dbReference type="InterPro" id="IPR050833">
    <property type="entry name" value="Poly_Biosynth_Transport"/>
</dbReference>
<feature type="transmembrane region" description="Helical" evidence="8">
    <location>
        <begin position="433"/>
        <end position="452"/>
    </location>
</feature>
<dbReference type="AlphaFoldDB" id="A0A4U1JR35"/>
<feature type="transmembrane region" description="Helical" evidence="8">
    <location>
        <begin position="464"/>
        <end position="485"/>
    </location>
</feature>
<comment type="subcellular location">
    <subcellularLocation>
        <location evidence="1">Cell membrane</location>
        <topology evidence="1">Multi-pass membrane protein</topology>
    </subcellularLocation>
</comment>
<sequence>MTSDLPPGPAARDAAQPPAAAGTGRGRRGALAVFAFVARATQQLSTFAITLLAARFLTPADYGVYALGIVFVTLIQTLSYTGFYHFIVTAKQDDRAVEATSFWLIAGLSLAASALLALAAPQIAAILHAPELCRVLQLLALVQPVAGLGAWYSAVLLRRQQVNRHFLIMFLQNAIALVGGVLLLWWWQSLLALVAFRFLRVLSGQLLYGLLTPIRPGRGFDPALARQALRYSGGLYGSRFLTFLQLYAGDLLLGLMFTTAEAGLYRFGNRIAGGAVEVVQQPMSSFALTQLGAAARQDRDLSGLIARFAGTMAVLTGGVAATVIVFAPTLMTEVFNPAYAAGIGVTYAMAMRAVFGLGAQLLEPALAAQHKTRLGMMFTLVFALGTVLAVLLAAPLGLGVLAWSQAGTSLLGTAAALWLLRREGIAIGAALRALVRALGLVLAYALALAQVWPAVQAGFGTGLVGLGLGLAVAAALGAVTLLLGWRLRVVSLSAFSG</sequence>
<evidence type="ECO:0000256" key="5">
    <source>
        <dbReference type="ARBA" id="ARBA00022989"/>
    </source>
</evidence>
<comment type="similarity">
    <text evidence="2">Belongs to the polysaccharide synthase family.</text>
</comment>
<accession>A0A4U1JR35</accession>
<dbReference type="EMBL" id="SWJZ01000058">
    <property type="protein sequence ID" value="TKD17619.1"/>
    <property type="molecule type" value="Genomic_DNA"/>
</dbReference>
<dbReference type="RefSeq" id="WP_136907547.1">
    <property type="nucleotide sequence ID" value="NZ_SWJZ01000058.1"/>
</dbReference>
<evidence type="ECO:0000313" key="10">
    <source>
        <dbReference type="Proteomes" id="UP000310597"/>
    </source>
</evidence>
<keyword evidence="3" id="KW-1003">Cell membrane</keyword>
<organism evidence="9 10">
    <name type="scientific">Rhodobacter capsulatus</name>
    <name type="common">Rhodopseudomonas capsulata</name>
    <dbReference type="NCBI Taxonomy" id="1061"/>
    <lineage>
        <taxon>Bacteria</taxon>
        <taxon>Pseudomonadati</taxon>
        <taxon>Pseudomonadota</taxon>
        <taxon>Alphaproteobacteria</taxon>
        <taxon>Rhodobacterales</taxon>
        <taxon>Rhodobacter group</taxon>
        <taxon>Rhodobacter</taxon>
    </lineage>
</organism>
<feature type="transmembrane region" description="Helical" evidence="8">
    <location>
        <begin position="400"/>
        <end position="421"/>
    </location>
</feature>
<gene>
    <name evidence="9" type="ORF">FBT96_13620</name>
</gene>
<evidence type="ECO:0000256" key="4">
    <source>
        <dbReference type="ARBA" id="ARBA00022692"/>
    </source>
</evidence>
<dbReference type="Proteomes" id="UP000310597">
    <property type="component" value="Unassembled WGS sequence"/>
</dbReference>
<feature type="transmembrane region" description="Helical" evidence="8">
    <location>
        <begin position="374"/>
        <end position="394"/>
    </location>
</feature>
<keyword evidence="5 8" id="KW-1133">Transmembrane helix</keyword>
<evidence type="ECO:0000313" key="9">
    <source>
        <dbReference type="EMBL" id="TKD17619.1"/>
    </source>
</evidence>
<feature type="transmembrane region" description="Helical" evidence="8">
    <location>
        <begin position="102"/>
        <end position="129"/>
    </location>
</feature>
<feature type="compositionally biased region" description="Low complexity" evidence="7">
    <location>
        <begin position="10"/>
        <end position="22"/>
    </location>
</feature>
<feature type="transmembrane region" description="Helical" evidence="8">
    <location>
        <begin position="166"/>
        <end position="187"/>
    </location>
</feature>
<evidence type="ECO:0000256" key="2">
    <source>
        <dbReference type="ARBA" id="ARBA00007430"/>
    </source>
</evidence>
<reference evidence="9 10" key="1">
    <citation type="submission" date="2019-04" db="EMBL/GenBank/DDBJ databases">
        <title>Draft Whole-Genome sequence of the purple photosynthetic bacterium Rhodobacter capsulatus SP108 with an indigenous class A beta-lactamase.</title>
        <authorList>
            <person name="Robertson S."/>
            <person name="Meyer T.E."/>
            <person name="Kyndt J.A."/>
        </authorList>
    </citation>
    <scope>NUCLEOTIDE SEQUENCE [LARGE SCALE GENOMIC DNA]</scope>
    <source>
        <strain evidence="9 10">SP108</strain>
    </source>
</reference>
<keyword evidence="6 8" id="KW-0472">Membrane</keyword>
<dbReference type="PANTHER" id="PTHR30250:SF10">
    <property type="entry name" value="LIPOPOLYSACCHARIDE BIOSYNTHESIS PROTEIN WZXC"/>
    <property type="match status" value="1"/>
</dbReference>
<feature type="transmembrane region" description="Helical" evidence="8">
    <location>
        <begin position="304"/>
        <end position="327"/>
    </location>
</feature>
<dbReference type="PANTHER" id="PTHR30250">
    <property type="entry name" value="PST FAMILY PREDICTED COLANIC ACID TRANSPORTER"/>
    <property type="match status" value="1"/>
</dbReference>
<comment type="caution">
    <text evidence="9">The sequence shown here is derived from an EMBL/GenBank/DDBJ whole genome shotgun (WGS) entry which is preliminary data.</text>
</comment>
<proteinExistence type="inferred from homology"/>
<feature type="region of interest" description="Disordered" evidence="7">
    <location>
        <begin position="1"/>
        <end position="23"/>
    </location>
</feature>
<dbReference type="Pfam" id="PF13440">
    <property type="entry name" value="Polysacc_synt_3"/>
    <property type="match status" value="1"/>
</dbReference>
<name>A0A4U1JR35_RHOCA</name>
<evidence type="ECO:0000256" key="3">
    <source>
        <dbReference type="ARBA" id="ARBA00022475"/>
    </source>
</evidence>
<evidence type="ECO:0000256" key="1">
    <source>
        <dbReference type="ARBA" id="ARBA00004651"/>
    </source>
</evidence>
<feature type="transmembrane region" description="Helical" evidence="8">
    <location>
        <begin position="135"/>
        <end position="154"/>
    </location>
</feature>
<keyword evidence="4 8" id="KW-0812">Transmembrane</keyword>
<feature type="transmembrane region" description="Helical" evidence="8">
    <location>
        <begin position="339"/>
        <end position="362"/>
    </location>
</feature>
<dbReference type="OrthoDB" id="7494690at2"/>
<feature type="transmembrane region" description="Helical" evidence="8">
    <location>
        <begin position="62"/>
        <end position="90"/>
    </location>
</feature>
<evidence type="ECO:0000256" key="6">
    <source>
        <dbReference type="ARBA" id="ARBA00023136"/>
    </source>
</evidence>
<dbReference type="GO" id="GO:0005886">
    <property type="term" value="C:plasma membrane"/>
    <property type="evidence" value="ECO:0007669"/>
    <property type="project" value="UniProtKB-SubCell"/>
</dbReference>
<protein>
    <submittedName>
        <fullName evidence="9">Polysaccharide biosynthesis protein</fullName>
    </submittedName>
</protein>